<name>A0A559JPR5_9BACL</name>
<feature type="region of interest" description="Disordered" evidence="1">
    <location>
        <begin position="32"/>
        <end position="57"/>
    </location>
</feature>
<dbReference type="RefSeq" id="WP_144854366.1">
    <property type="nucleotide sequence ID" value="NZ_VNJI01000067.1"/>
</dbReference>
<feature type="compositionally biased region" description="Low complexity" evidence="1">
    <location>
        <begin position="34"/>
        <end position="57"/>
    </location>
</feature>
<keyword evidence="2" id="KW-0732">Signal</keyword>
<evidence type="ECO:0000313" key="4">
    <source>
        <dbReference type="Proteomes" id="UP000317036"/>
    </source>
</evidence>
<dbReference type="Pfam" id="PF01547">
    <property type="entry name" value="SBP_bac_1"/>
    <property type="match status" value="1"/>
</dbReference>
<evidence type="ECO:0000256" key="1">
    <source>
        <dbReference type="SAM" id="MobiDB-lite"/>
    </source>
</evidence>
<dbReference type="SUPFAM" id="SSF53850">
    <property type="entry name" value="Periplasmic binding protein-like II"/>
    <property type="match status" value="1"/>
</dbReference>
<dbReference type="InterPro" id="IPR050490">
    <property type="entry name" value="Bact_solute-bd_prot1"/>
</dbReference>
<gene>
    <name evidence="3" type="ORF">FPZ49_31980</name>
</gene>
<dbReference type="Proteomes" id="UP000317036">
    <property type="component" value="Unassembled WGS sequence"/>
</dbReference>
<dbReference type="PANTHER" id="PTHR43649:SF12">
    <property type="entry name" value="DIACETYLCHITOBIOSE BINDING PROTEIN DASA"/>
    <property type="match status" value="1"/>
</dbReference>
<accession>A0A559JPR5</accession>
<evidence type="ECO:0000313" key="3">
    <source>
        <dbReference type="EMBL" id="TVY01867.1"/>
    </source>
</evidence>
<proteinExistence type="predicted"/>
<dbReference type="OrthoDB" id="2506821at2"/>
<feature type="chain" id="PRO_5021782930" evidence="2">
    <location>
        <begin position="34"/>
        <end position="561"/>
    </location>
</feature>
<dbReference type="InterPro" id="IPR006059">
    <property type="entry name" value="SBP"/>
</dbReference>
<comment type="caution">
    <text evidence="3">The sequence shown here is derived from an EMBL/GenBank/DDBJ whole genome shotgun (WGS) entry which is preliminary data.</text>
</comment>
<keyword evidence="4" id="KW-1185">Reference proteome</keyword>
<organism evidence="3 4">
    <name type="scientific">Paenibacillus cremeus</name>
    <dbReference type="NCBI Taxonomy" id="2163881"/>
    <lineage>
        <taxon>Bacteria</taxon>
        <taxon>Bacillati</taxon>
        <taxon>Bacillota</taxon>
        <taxon>Bacilli</taxon>
        <taxon>Bacillales</taxon>
        <taxon>Paenibacillaceae</taxon>
        <taxon>Paenibacillus</taxon>
    </lineage>
</organism>
<protein>
    <submittedName>
        <fullName evidence="3">Extracellular solute-binding protein</fullName>
    </submittedName>
</protein>
<reference evidence="3 4" key="1">
    <citation type="submission" date="2019-07" db="EMBL/GenBank/DDBJ databases">
        <authorList>
            <person name="Kim J."/>
        </authorList>
    </citation>
    <scope>NUCLEOTIDE SEQUENCE [LARGE SCALE GENOMIC DNA]</scope>
    <source>
        <strain evidence="3 4">JC52</strain>
    </source>
</reference>
<feature type="signal peptide" evidence="2">
    <location>
        <begin position="1"/>
        <end position="33"/>
    </location>
</feature>
<sequence length="561" mass="62155">MKNNQMMKAASVTLAMALSGAALLTACSSDKEAANPAATPSGTASAPAATAKPAGPKPKITVSIYDRNAVPQGEGTITDNRWTKWINENAPVQVDFVPVPRTNSTEKWNVLFASGQAPDLIMEFSNPYMKELASKGQIIPLDDAIAKYSTNYKKVFQENQTLQKLTKFNGKTYFFGRTIPYTTNHFLMIRKDWLDKLKLSMPTTTEEYLKVAKAFTEQDPDGNGKKDTFGTTFWDVDYFFQLGQSSDEPLPMSSITSYHLINDQYTRTWDRPKADLAFKKALYDAGAVDKDIFADKTGAKAQQDWVNGKLGIWGAGGLEGATIYQQYETLKKNNPTAEVAILALPKSEFGQFSPAAGPNMQFVAGINATAKNVEAVVKYVDWLMTPDVQKTLMFGMEGVHYKVGSDGCPKPIDVEKNKKELNWNGDFQMMSQTGTMGKCVDYSNQLDPNKPLDKEYLNLITQARAAYVTPDRPNTTEAILPVSLPDEMTVIKNTLRTTLTNTYTKAIVSGASYSVDQAMKDAQDAWEKGGGKGIDEFLKKAYTDNKNDVIYTKDYYKYLSK</sequence>
<evidence type="ECO:0000256" key="2">
    <source>
        <dbReference type="SAM" id="SignalP"/>
    </source>
</evidence>
<dbReference type="PROSITE" id="PS51257">
    <property type="entry name" value="PROKAR_LIPOPROTEIN"/>
    <property type="match status" value="1"/>
</dbReference>
<dbReference type="Gene3D" id="3.40.190.10">
    <property type="entry name" value="Periplasmic binding protein-like II"/>
    <property type="match status" value="2"/>
</dbReference>
<dbReference type="AlphaFoldDB" id="A0A559JPR5"/>
<dbReference type="EMBL" id="VNJI01000067">
    <property type="protein sequence ID" value="TVY01867.1"/>
    <property type="molecule type" value="Genomic_DNA"/>
</dbReference>
<dbReference type="PANTHER" id="PTHR43649">
    <property type="entry name" value="ARABINOSE-BINDING PROTEIN-RELATED"/>
    <property type="match status" value="1"/>
</dbReference>